<organism evidence="2 3">
    <name type="scientific">Spongiactinospora gelatinilytica</name>
    <dbReference type="NCBI Taxonomy" id="2666298"/>
    <lineage>
        <taxon>Bacteria</taxon>
        <taxon>Bacillati</taxon>
        <taxon>Actinomycetota</taxon>
        <taxon>Actinomycetes</taxon>
        <taxon>Streptosporangiales</taxon>
        <taxon>Streptosporangiaceae</taxon>
        <taxon>Spongiactinospora</taxon>
    </lineage>
</organism>
<comment type="caution">
    <text evidence="2">The sequence shown here is derived from an EMBL/GenBank/DDBJ whole genome shotgun (WGS) entry which is preliminary data.</text>
</comment>
<feature type="chain" id="PRO_5038486681" evidence="1">
    <location>
        <begin position="21"/>
        <end position="417"/>
    </location>
</feature>
<dbReference type="AlphaFoldDB" id="A0A2W2H6K1"/>
<accession>A0A2W2H6K1</accession>
<evidence type="ECO:0000313" key="2">
    <source>
        <dbReference type="EMBL" id="PZG50489.1"/>
    </source>
</evidence>
<sequence length="417" mass="44437">MPRIPIGTFALVLLFTAACGGGAKTPSDNVLRIAMVSPGEAQIRVWKDIAGQYEKAHPGSKVELNFQKDTLYQAIGLPSLLNGRQAPDIYFEWAGDRLRTRVKEGFAADLGTQVTGGPLKGLIADSAYNRVKIDGKIVMVPFAADVTNVLWYNPKLLTDAGVQPPKTFDDLLAACDRLNAKGITPITSGNKDLWPAGNWLAHLVSRVVGEQSYHDTLSGKSGMNTPEWERAFGYIAQLKQHRCVNESANAANDNEGAQLFFKGKAAMHPIGSWLVSWAIDEAPGLAFDYVNLPEMPGGMGDQSSVIGVVTGYVVNAKSAKVKESAEFLALANSPANVAAFVKSGTVPLTKGTTPDKEVDQRTIRLDGLLADAKTVVSPPDTGYDLKRADALYRALAAVLGGEKSPKDALAEAASKAG</sequence>
<dbReference type="Pfam" id="PF01547">
    <property type="entry name" value="SBP_bac_1"/>
    <property type="match status" value="1"/>
</dbReference>
<keyword evidence="1" id="KW-0732">Signal</keyword>
<dbReference type="Proteomes" id="UP000248544">
    <property type="component" value="Unassembled WGS sequence"/>
</dbReference>
<dbReference type="SUPFAM" id="SSF53850">
    <property type="entry name" value="Periplasmic binding protein-like II"/>
    <property type="match status" value="1"/>
</dbReference>
<dbReference type="PANTHER" id="PTHR43649:SF14">
    <property type="entry name" value="BLR3389 PROTEIN"/>
    <property type="match status" value="1"/>
</dbReference>
<dbReference type="PROSITE" id="PS51257">
    <property type="entry name" value="PROKAR_LIPOPROTEIN"/>
    <property type="match status" value="1"/>
</dbReference>
<keyword evidence="3" id="KW-1185">Reference proteome</keyword>
<feature type="signal peptide" evidence="1">
    <location>
        <begin position="1"/>
        <end position="20"/>
    </location>
</feature>
<dbReference type="PANTHER" id="PTHR43649">
    <property type="entry name" value="ARABINOSE-BINDING PROTEIN-RELATED"/>
    <property type="match status" value="1"/>
</dbReference>
<gene>
    <name evidence="2" type="ORF">C1I98_10300</name>
</gene>
<dbReference type="InterPro" id="IPR006059">
    <property type="entry name" value="SBP"/>
</dbReference>
<dbReference type="EMBL" id="POUA01000058">
    <property type="protein sequence ID" value="PZG50489.1"/>
    <property type="molecule type" value="Genomic_DNA"/>
</dbReference>
<evidence type="ECO:0000313" key="3">
    <source>
        <dbReference type="Proteomes" id="UP000248544"/>
    </source>
</evidence>
<dbReference type="Gene3D" id="3.40.190.10">
    <property type="entry name" value="Periplasmic binding protein-like II"/>
    <property type="match status" value="2"/>
</dbReference>
<protein>
    <submittedName>
        <fullName evidence="2">Sugar-binding protein</fullName>
    </submittedName>
</protein>
<name>A0A2W2H6K1_9ACTN</name>
<reference evidence="2 3" key="1">
    <citation type="submission" date="2018-01" db="EMBL/GenBank/DDBJ databases">
        <title>Draft genome sequence of Sphaerisporangium sp. 7K107.</title>
        <authorList>
            <person name="Sahin N."/>
            <person name="Saygin H."/>
            <person name="Ay H."/>
        </authorList>
    </citation>
    <scope>NUCLEOTIDE SEQUENCE [LARGE SCALE GENOMIC DNA]</scope>
    <source>
        <strain evidence="2 3">7K107</strain>
    </source>
</reference>
<proteinExistence type="predicted"/>
<dbReference type="InterPro" id="IPR050490">
    <property type="entry name" value="Bact_solute-bd_prot1"/>
</dbReference>
<evidence type="ECO:0000256" key="1">
    <source>
        <dbReference type="SAM" id="SignalP"/>
    </source>
</evidence>
<dbReference type="RefSeq" id="WP_111166941.1">
    <property type="nucleotide sequence ID" value="NZ_POUA01000058.1"/>
</dbReference>